<protein>
    <submittedName>
        <fullName evidence="2">Uncharacterized protein</fullName>
    </submittedName>
</protein>
<sequence length="152" mass="16244">MKKVLISFLCCFSIFVANMPAAFAADLSTQMMAVQDVQTIDYGDGFTVTITTTLVNKNARSSTTTYSKTAVARYDGTKVGEFTLHGEFSYNGSSAKATNVSSDVEDYSGWSHNKPETKLSGAKVSGKCTFYKGSTSKTVSLSMTCSPDGDIS</sequence>
<feature type="signal peptide" evidence="1">
    <location>
        <begin position="1"/>
        <end position="24"/>
    </location>
</feature>
<proteinExistence type="predicted"/>
<organism evidence="2 3">
    <name type="scientific">Butyricicoccus pullicaecorum</name>
    <dbReference type="NCBI Taxonomy" id="501571"/>
    <lineage>
        <taxon>Bacteria</taxon>
        <taxon>Bacillati</taxon>
        <taxon>Bacillota</taxon>
        <taxon>Clostridia</taxon>
        <taxon>Eubacteriales</taxon>
        <taxon>Butyricicoccaceae</taxon>
        <taxon>Butyricicoccus</taxon>
    </lineage>
</organism>
<keyword evidence="1" id="KW-0732">Signal</keyword>
<dbReference type="RefSeq" id="WP_087415883.1">
    <property type="nucleotide sequence ID" value="NZ_NFKL01000028.1"/>
</dbReference>
<evidence type="ECO:0000313" key="2">
    <source>
        <dbReference type="EMBL" id="OUP55345.1"/>
    </source>
</evidence>
<dbReference type="EMBL" id="NFKL01000028">
    <property type="protein sequence ID" value="OUP55345.1"/>
    <property type="molecule type" value="Genomic_DNA"/>
</dbReference>
<feature type="chain" id="PRO_5012892892" evidence="1">
    <location>
        <begin position="25"/>
        <end position="152"/>
    </location>
</feature>
<accession>A0A1Y4LF82</accession>
<dbReference type="Proteomes" id="UP000195326">
    <property type="component" value="Unassembled WGS sequence"/>
</dbReference>
<reference evidence="3" key="1">
    <citation type="submission" date="2017-04" db="EMBL/GenBank/DDBJ databases">
        <title>Function of individual gut microbiota members based on whole genome sequencing of pure cultures obtained from chicken caecum.</title>
        <authorList>
            <person name="Medvecky M."/>
            <person name="Cejkova D."/>
            <person name="Polansky O."/>
            <person name="Karasova D."/>
            <person name="Kubasova T."/>
            <person name="Cizek A."/>
            <person name="Rychlik I."/>
        </authorList>
    </citation>
    <scope>NUCLEOTIDE SEQUENCE [LARGE SCALE GENOMIC DNA]</scope>
    <source>
        <strain evidence="3">An179</strain>
    </source>
</reference>
<comment type="caution">
    <text evidence="2">The sequence shown here is derived from an EMBL/GenBank/DDBJ whole genome shotgun (WGS) entry which is preliminary data.</text>
</comment>
<name>A0A1Y4LF82_9FIRM</name>
<evidence type="ECO:0000256" key="1">
    <source>
        <dbReference type="SAM" id="SignalP"/>
    </source>
</evidence>
<evidence type="ECO:0000313" key="3">
    <source>
        <dbReference type="Proteomes" id="UP000195326"/>
    </source>
</evidence>
<dbReference type="AlphaFoldDB" id="A0A1Y4LF82"/>
<gene>
    <name evidence="2" type="ORF">B5F15_14890</name>
</gene>